<dbReference type="eggNOG" id="COG5499">
    <property type="taxonomic scope" value="Bacteria"/>
</dbReference>
<dbReference type="STRING" id="1076550.LH22_18175"/>
<dbReference type="InterPro" id="IPR001387">
    <property type="entry name" value="Cro/C1-type_HTH"/>
</dbReference>
<dbReference type="EMBL" id="MLFR01000031">
    <property type="protein sequence ID" value="ORM66904.1"/>
    <property type="molecule type" value="Genomic_DNA"/>
</dbReference>
<gene>
    <name evidence="2" type="ORF">HA51_21960</name>
</gene>
<evidence type="ECO:0000259" key="1">
    <source>
        <dbReference type="PROSITE" id="PS50943"/>
    </source>
</evidence>
<dbReference type="PANTHER" id="PTHR40455">
    <property type="entry name" value="ANTITOXIN HIGA"/>
    <property type="match status" value="1"/>
</dbReference>
<comment type="caution">
    <text evidence="2">The sequence shown here is derived from an EMBL/GenBank/DDBJ whole genome shotgun (WGS) entry which is preliminary data.</text>
</comment>
<organism evidence="2 3">
    <name type="scientific">Pantoea rwandensis</name>
    <dbReference type="NCBI Taxonomy" id="1076550"/>
    <lineage>
        <taxon>Bacteria</taxon>
        <taxon>Pseudomonadati</taxon>
        <taxon>Pseudomonadota</taxon>
        <taxon>Gammaproteobacteria</taxon>
        <taxon>Enterobacterales</taxon>
        <taxon>Erwiniaceae</taxon>
        <taxon>Pantoea</taxon>
    </lineage>
</organism>
<dbReference type="SUPFAM" id="SSF47413">
    <property type="entry name" value="lambda repressor-like DNA-binding domains"/>
    <property type="match status" value="1"/>
</dbReference>
<dbReference type="GO" id="GO:0006355">
    <property type="term" value="P:regulation of DNA-templated transcription"/>
    <property type="evidence" value="ECO:0007669"/>
    <property type="project" value="InterPro"/>
</dbReference>
<reference evidence="2 3" key="1">
    <citation type="journal article" date="2017" name="Antonie Van Leeuwenhoek">
        <title>Phylogenomic resolution of the bacterial genus Pantoea and its relationship with Erwinia and Tatumella.</title>
        <authorList>
            <person name="Palmer M."/>
            <person name="Steenkamp E.T."/>
            <person name="Coetzee M.P."/>
            <person name="Chan W.Y."/>
            <person name="van Zyl E."/>
            <person name="De Maayer P."/>
            <person name="Coutinho T.A."/>
            <person name="Blom J."/>
            <person name="Smits T.H."/>
            <person name="Duffy B."/>
            <person name="Venter S.N."/>
        </authorList>
    </citation>
    <scope>NUCLEOTIDE SEQUENCE [LARGE SCALE GENOMIC DNA]</scope>
    <source>
        <strain evidence="2 3">LMG 26275</strain>
    </source>
</reference>
<dbReference type="SMART" id="SM00530">
    <property type="entry name" value="HTH_XRE"/>
    <property type="match status" value="1"/>
</dbReference>
<dbReference type="Proteomes" id="UP000193558">
    <property type="component" value="Unassembled WGS sequence"/>
</dbReference>
<proteinExistence type="predicted"/>
<evidence type="ECO:0000313" key="3">
    <source>
        <dbReference type="Proteomes" id="UP000193558"/>
    </source>
</evidence>
<evidence type="ECO:0000313" key="2">
    <source>
        <dbReference type="EMBL" id="ORM66904.1"/>
    </source>
</evidence>
<dbReference type="CDD" id="cd00093">
    <property type="entry name" value="HTH_XRE"/>
    <property type="match status" value="1"/>
</dbReference>
<sequence length="138" mass="15543">MIAEAIQASDNLIKAIPLLGGSQSKADYEQALELVEYLIEHQPSHPLIEMLADKVAKYEEHAPEFAAFNARIKTLPGGVALLRVLMDQHDLNQSSFVQEIGQRSYVSRILKGERQLTDKHKAALAKRFNLPFEAFRED</sequence>
<dbReference type="AlphaFoldDB" id="A0A1X1CRD9"/>
<dbReference type="PANTHER" id="PTHR40455:SF1">
    <property type="entry name" value="ANTITOXIN HIGA"/>
    <property type="match status" value="1"/>
</dbReference>
<protein>
    <submittedName>
        <fullName evidence="2">Transcriptional regulator</fullName>
    </submittedName>
</protein>
<dbReference type="InterPro" id="IPR010982">
    <property type="entry name" value="Lambda_DNA-bd_dom_sf"/>
</dbReference>
<feature type="domain" description="HTH cro/C1-type" evidence="1">
    <location>
        <begin position="82"/>
        <end position="135"/>
    </location>
</feature>
<name>A0A1X1CRD9_9GAMM</name>
<dbReference type="GO" id="GO:0001046">
    <property type="term" value="F:core promoter sequence-specific DNA binding"/>
    <property type="evidence" value="ECO:0007669"/>
    <property type="project" value="TreeGrafter"/>
</dbReference>
<dbReference type="InterPro" id="IPR039060">
    <property type="entry name" value="Antitox_HigA"/>
</dbReference>
<accession>A0A1X1CRD9</accession>
<dbReference type="RefSeq" id="WP_084936903.1">
    <property type="nucleotide sequence ID" value="NZ_MLFR01000031.1"/>
</dbReference>
<dbReference type="PROSITE" id="PS50943">
    <property type="entry name" value="HTH_CROC1"/>
    <property type="match status" value="1"/>
</dbReference>
<dbReference type="OrthoDB" id="5771335at2"/>